<comment type="caution">
    <text evidence="5">The sequence shown here is derived from an EMBL/GenBank/DDBJ whole genome shotgun (WGS) entry which is preliminary data.</text>
</comment>
<keyword evidence="6" id="KW-1185">Reference proteome</keyword>
<dbReference type="InterPro" id="IPR015424">
    <property type="entry name" value="PyrdxlP-dep_Trfase"/>
</dbReference>
<accession>A0ABX2XYX6</accession>
<dbReference type="Proteomes" id="UP000093412">
    <property type="component" value="Unassembled WGS sequence"/>
</dbReference>
<reference evidence="5 6" key="1">
    <citation type="submission" date="2016-06" db="EMBL/GenBank/DDBJ databases">
        <title>Genome sequence of Oerskovia enterophila DSM 43852.</title>
        <authorList>
            <person name="Poehlein A."/>
            <person name="Jag V."/>
            <person name="Bengelsdorf F.R."/>
            <person name="Daniel R."/>
            <person name="Duerre P."/>
        </authorList>
    </citation>
    <scope>NUCLEOTIDE SEQUENCE [LARGE SCALE GENOMIC DNA]</scope>
    <source>
        <strain evidence="5 6">DSM 43852</strain>
    </source>
</reference>
<evidence type="ECO:0000256" key="3">
    <source>
        <dbReference type="ARBA" id="ARBA00022679"/>
    </source>
</evidence>
<sequence length="98" mass="10329">MAAGFEVVVPRGTYFVVADGAPLGFDDGVELCRRLPGLAGVVGVPVSAFCRAPGAPVDESHGPTTARSLASRVRFTFVKREDVLRDAIGRLGAMREGR</sequence>
<dbReference type="InterPro" id="IPR051326">
    <property type="entry name" value="Kynurenine-oxoglutarate_AT"/>
</dbReference>
<evidence type="ECO:0000256" key="2">
    <source>
        <dbReference type="ARBA" id="ARBA00022576"/>
    </source>
</evidence>
<dbReference type="GO" id="GO:0009016">
    <property type="term" value="F:succinyldiaminopimelate transaminase activity"/>
    <property type="evidence" value="ECO:0007669"/>
    <property type="project" value="UniProtKB-EC"/>
</dbReference>
<organism evidence="5 6">
    <name type="scientific">Oerskovia enterophila</name>
    <dbReference type="NCBI Taxonomy" id="43678"/>
    <lineage>
        <taxon>Bacteria</taxon>
        <taxon>Bacillati</taxon>
        <taxon>Actinomycetota</taxon>
        <taxon>Actinomycetes</taxon>
        <taxon>Micrococcales</taxon>
        <taxon>Cellulomonadaceae</taxon>
        <taxon>Oerskovia</taxon>
    </lineage>
</organism>
<comment type="cofactor">
    <cofactor evidence="1">
        <name>pyridoxal 5'-phosphate</name>
        <dbReference type="ChEBI" id="CHEBI:597326"/>
    </cofactor>
</comment>
<evidence type="ECO:0000256" key="1">
    <source>
        <dbReference type="ARBA" id="ARBA00001933"/>
    </source>
</evidence>
<dbReference type="EMBL" id="MAQA01000077">
    <property type="protein sequence ID" value="OCI29435.1"/>
    <property type="molecule type" value="Genomic_DNA"/>
</dbReference>
<proteinExistence type="predicted"/>
<protein>
    <submittedName>
        <fullName evidence="5">N-succinyldiaminopimelate aminotransferase DapC</fullName>
        <ecNumber evidence="5">2.6.1.17</ecNumber>
    </submittedName>
</protein>
<dbReference type="PANTHER" id="PTHR43807:SF20">
    <property type="entry name" value="FI04487P"/>
    <property type="match status" value="1"/>
</dbReference>
<dbReference type="SUPFAM" id="SSF53383">
    <property type="entry name" value="PLP-dependent transferases"/>
    <property type="match status" value="1"/>
</dbReference>
<dbReference type="Gene3D" id="3.90.1150.10">
    <property type="entry name" value="Aspartate Aminotransferase, domain 1"/>
    <property type="match status" value="1"/>
</dbReference>
<name>A0ABX2XYX6_9CELL</name>
<evidence type="ECO:0000313" key="6">
    <source>
        <dbReference type="Proteomes" id="UP000093412"/>
    </source>
</evidence>
<evidence type="ECO:0000256" key="4">
    <source>
        <dbReference type="ARBA" id="ARBA00022898"/>
    </source>
</evidence>
<dbReference type="InterPro" id="IPR015422">
    <property type="entry name" value="PyrdxlP-dep_Trfase_small"/>
</dbReference>
<dbReference type="PANTHER" id="PTHR43807">
    <property type="entry name" value="FI04487P"/>
    <property type="match status" value="1"/>
</dbReference>
<evidence type="ECO:0000313" key="5">
    <source>
        <dbReference type="EMBL" id="OCI29435.1"/>
    </source>
</evidence>
<dbReference type="EC" id="2.6.1.17" evidence="5"/>
<keyword evidence="2 5" id="KW-0032">Aminotransferase</keyword>
<keyword evidence="3 5" id="KW-0808">Transferase</keyword>
<gene>
    <name evidence="5" type="primary">dapC</name>
    <name evidence="5" type="ORF">OERS_38920</name>
</gene>
<keyword evidence="4" id="KW-0663">Pyridoxal phosphate</keyword>